<reference evidence="3" key="1">
    <citation type="submission" date="2021-07" db="EMBL/GenBank/DDBJ databases">
        <authorList>
            <person name="Qin Y."/>
        </authorList>
    </citation>
    <scope>NUCLEOTIDE SEQUENCE</scope>
    <source>
        <strain evidence="3">Sg53</strain>
        <plasmid evidence="2">p5303</plasmid>
    </source>
</reference>
<keyword evidence="1" id="KW-0175">Coiled coil</keyword>
<accession>A0A8G0RL78</accession>
<evidence type="ECO:0000313" key="2">
    <source>
        <dbReference type="EMBL" id="QYL33244.1"/>
    </source>
</evidence>
<evidence type="ECO:0000313" key="3">
    <source>
        <dbReference type="EMBL" id="QYX28998.1"/>
    </source>
</evidence>
<geneLocation type="plasmid" evidence="2">
    <name>p5303</name>
</geneLocation>
<feature type="coiled-coil region" evidence="1">
    <location>
        <begin position="48"/>
        <end position="114"/>
    </location>
</feature>
<name>A0A8G0RL78_9STRE</name>
<dbReference type="Pfam" id="PF21983">
    <property type="entry name" value="NikA-like"/>
    <property type="match status" value="1"/>
</dbReference>
<dbReference type="EMBL" id="MZ503511">
    <property type="protein sequence ID" value="QYX28998.1"/>
    <property type="molecule type" value="Genomic_DNA"/>
</dbReference>
<dbReference type="AlphaFoldDB" id="A0A8G0RL78"/>
<protein>
    <submittedName>
        <fullName evidence="3">DUF1778 domain-containing protein</fullName>
    </submittedName>
    <submittedName>
        <fullName evidence="2">Mobile element protein 1216</fullName>
    </submittedName>
</protein>
<keyword evidence="2" id="KW-0614">Plasmid</keyword>
<dbReference type="EMBL" id="MZ503509">
    <property type="protein sequence ID" value="QYL33244.1"/>
    <property type="molecule type" value="Genomic_DNA"/>
</dbReference>
<evidence type="ECO:0000256" key="1">
    <source>
        <dbReference type="SAM" id="Coils"/>
    </source>
</evidence>
<proteinExistence type="predicted"/>
<organism evidence="3">
    <name type="scientific">Streptococcus gallolyticus</name>
    <dbReference type="NCBI Taxonomy" id="315405"/>
    <lineage>
        <taxon>Bacteria</taxon>
        <taxon>Bacillati</taxon>
        <taxon>Bacillota</taxon>
        <taxon>Bacilli</taxon>
        <taxon>Lactobacillales</taxon>
        <taxon>Streptococcaceae</taxon>
        <taxon>Streptococcus</taxon>
    </lineage>
</organism>
<dbReference type="RefSeq" id="WP_024411658.1">
    <property type="nucleotide sequence ID" value="NZ_MZ503509.1"/>
</dbReference>
<sequence length="140" mass="16580">MAVQLNIRLEPEQRDKLTKLAKEAGMTLTAYILDKTLYSASNHIADELADDSTQLARYEERIEMLTKQNIYIEEQKTKEIERLENTIAQLHEQINRKDEQIEREQEQAKNQAQAILTLTLKNETLRLETESSKKSWWKFW</sequence>
<dbReference type="InterPro" id="IPR053842">
    <property type="entry name" value="NikA-like"/>
</dbReference>